<keyword evidence="2" id="KW-1185">Reference proteome</keyword>
<gene>
    <name evidence="1" type="ORF">GZ77_15765</name>
</gene>
<accession>A0A081N5M5</accession>
<evidence type="ECO:0000313" key="1">
    <source>
        <dbReference type="EMBL" id="KEQ13748.1"/>
    </source>
</evidence>
<sequence length="107" mass="12235">MKWRITFYSKKIEEETLSFPSGILANFIHIAEMIEEFGPALGKPYTAPMGDGLFEIRAKGKEGIGRSLFCQVKGQEVIVLNSFIKKTQKTPKKELELARKRMKEVKK</sequence>
<dbReference type="RefSeq" id="WP_034876894.1">
    <property type="nucleotide sequence ID" value="NZ_JOKG01000003.1"/>
</dbReference>
<dbReference type="Proteomes" id="UP000028006">
    <property type="component" value="Unassembled WGS sequence"/>
</dbReference>
<evidence type="ECO:0000313" key="2">
    <source>
        <dbReference type="Proteomes" id="UP000028006"/>
    </source>
</evidence>
<comment type="caution">
    <text evidence="1">The sequence shown here is derived from an EMBL/GenBank/DDBJ whole genome shotgun (WGS) entry which is preliminary data.</text>
</comment>
<proteinExistence type="predicted"/>
<evidence type="ECO:0008006" key="3">
    <source>
        <dbReference type="Google" id="ProtNLM"/>
    </source>
</evidence>
<protein>
    <recommendedName>
        <fullName evidence="3">Type II toxin-antitoxin system RelE/ParE family toxin</fullName>
    </recommendedName>
</protein>
<dbReference type="AlphaFoldDB" id="A0A081N5M5"/>
<dbReference type="Pfam" id="PF05973">
    <property type="entry name" value="Gp49"/>
    <property type="match status" value="1"/>
</dbReference>
<name>A0A081N5M5_9GAMM</name>
<dbReference type="InterPro" id="IPR009241">
    <property type="entry name" value="HigB-like"/>
</dbReference>
<dbReference type="EMBL" id="JOKG01000003">
    <property type="protein sequence ID" value="KEQ13748.1"/>
    <property type="molecule type" value="Genomic_DNA"/>
</dbReference>
<organism evidence="1 2">
    <name type="scientific">Endozoicomonas montiporae</name>
    <dbReference type="NCBI Taxonomy" id="1027273"/>
    <lineage>
        <taxon>Bacteria</taxon>
        <taxon>Pseudomonadati</taxon>
        <taxon>Pseudomonadota</taxon>
        <taxon>Gammaproteobacteria</taxon>
        <taxon>Oceanospirillales</taxon>
        <taxon>Endozoicomonadaceae</taxon>
        <taxon>Endozoicomonas</taxon>
    </lineage>
</organism>
<reference evidence="1 2" key="1">
    <citation type="submission" date="2014-06" db="EMBL/GenBank/DDBJ databases">
        <title>Whole Genome Sequences of Three Symbiotic Endozoicomonas Bacteria.</title>
        <authorList>
            <person name="Neave M.J."/>
            <person name="Apprill A."/>
            <person name="Voolstra C.R."/>
        </authorList>
    </citation>
    <scope>NUCLEOTIDE SEQUENCE [LARGE SCALE GENOMIC DNA]</scope>
    <source>
        <strain evidence="1 2">LMG 24815</strain>
    </source>
</reference>
<dbReference type="eggNOG" id="COG4679">
    <property type="taxonomic scope" value="Bacteria"/>
</dbReference>